<reference evidence="3" key="2">
    <citation type="submission" date="2013-07" db="EMBL/GenBank/DDBJ databases">
        <authorList>
            <consortium name="The Broad Institute Genome Sequencing Platform"/>
            <person name="Cuomo C."/>
            <person name="Litvintseva A."/>
            <person name="Chen Y."/>
            <person name="Heitman J."/>
            <person name="Sun S."/>
            <person name="Springer D."/>
            <person name="Dromer F."/>
            <person name="Young S.K."/>
            <person name="Zeng Q."/>
            <person name="Gargeya S."/>
            <person name="Fitzgerald M."/>
            <person name="Abouelleil A."/>
            <person name="Alvarado L."/>
            <person name="Berlin A.M."/>
            <person name="Chapman S.B."/>
            <person name="Dewar J."/>
            <person name="Goldberg J."/>
            <person name="Griggs A."/>
            <person name="Gujja S."/>
            <person name="Hansen M."/>
            <person name="Howarth C."/>
            <person name="Imamovic A."/>
            <person name="Larimer J."/>
            <person name="McCowan C."/>
            <person name="Murphy C."/>
            <person name="Pearson M."/>
            <person name="Priest M."/>
            <person name="Roberts A."/>
            <person name="Saif S."/>
            <person name="Shea T."/>
            <person name="Sykes S."/>
            <person name="Wortman J."/>
            <person name="Nusbaum C."/>
            <person name="Birren B."/>
        </authorList>
    </citation>
    <scope>NUCLEOTIDE SEQUENCE</scope>
    <source>
        <strain evidence="3">CBS 10118</strain>
    </source>
</reference>
<keyword evidence="4" id="KW-1185">Reference proteome</keyword>
<dbReference type="Proteomes" id="UP000092730">
    <property type="component" value="Chromosome 7"/>
</dbReference>
<feature type="compositionally biased region" description="Basic and acidic residues" evidence="1">
    <location>
        <begin position="227"/>
        <end position="236"/>
    </location>
</feature>
<feature type="region of interest" description="Disordered" evidence="1">
    <location>
        <begin position="210"/>
        <end position="278"/>
    </location>
</feature>
<dbReference type="STRING" id="1296100.A0A1B9FVV8"/>
<reference evidence="3" key="4">
    <citation type="submission" date="2024-02" db="EMBL/GenBank/DDBJ databases">
        <title>Comparative genomics of Cryptococcus and Kwoniella reveals pathogenesis evolution and contrasting modes of karyotype evolution via chromosome fusion or intercentromeric recombination.</title>
        <authorList>
            <person name="Coelho M.A."/>
            <person name="David-Palma M."/>
            <person name="Shea T."/>
            <person name="Bowers K."/>
            <person name="McGinley-Smith S."/>
            <person name="Mohammad A.W."/>
            <person name="Gnirke A."/>
            <person name="Yurkov A.M."/>
            <person name="Nowrousian M."/>
            <person name="Sun S."/>
            <person name="Cuomo C.A."/>
            <person name="Heitman J."/>
        </authorList>
    </citation>
    <scope>NUCLEOTIDE SEQUENCE</scope>
    <source>
        <strain evidence="3">CBS 10118</strain>
    </source>
</reference>
<evidence type="ECO:0000313" key="2">
    <source>
        <dbReference type="EMBL" id="OCF22898.1"/>
    </source>
</evidence>
<evidence type="ECO:0000313" key="3">
    <source>
        <dbReference type="EMBL" id="WVW86337.1"/>
    </source>
</evidence>
<dbReference type="GeneID" id="30211644"/>
<accession>A0A1B9FVV8</accession>
<evidence type="ECO:0000313" key="4">
    <source>
        <dbReference type="Proteomes" id="UP000092730"/>
    </source>
</evidence>
<evidence type="ECO:0000256" key="1">
    <source>
        <dbReference type="SAM" id="MobiDB-lite"/>
    </source>
</evidence>
<gene>
    <name evidence="2" type="ORF">I302_07245</name>
    <name evidence="3" type="ORF">I302_108381</name>
</gene>
<reference evidence="2" key="3">
    <citation type="submission" date="2014-01" db="EMBL/GenBank/DDBJ databases">
        <title>Evolution of pathogenesis and genome organization in the Tremellales.</title>
        <authorList>
            <person name="Cuomo C."/>
            <person name="Litvintseva A."/>
            <person name="Heitman J."/>
            <person name="Chen Y."/>
            <person name="Sun S."/>
            <person name="Springer D."/>
            <person name="Dromer F."/>
            <person name="Young S."/>
            <person name="Zeng Q."/>
            <person name="Chapman S."/>
            <person name="Gujja S."/>
            <person name="Saif S."/>
            <person name="Birren B."/>
        </authorList>
    </citation>
    <scope>NUCLEOTIDE SEQUENCE</scope>
    <source>
        <strain evidence="2">CBS 10118</strain>
    </source>
</reference>
<reference evidence="2" key="1">
    <citation type="submission" date="2013-07" db="EMBL/GenBank/DDBJ databases">
        <title>The Genome Sequence of Cryptococcus bestiolae CBS10118.</title>
        <authorList>
            <consortium name="The Broad Institute Genome Sequencing Platform"/>
            <person name="Cuomo C."/>
            <person name="Litvintseva A."/>
            <person name="Chen Y."/>
            <person name="Heitman J."/>
            <person name="Sun S."/>
            <person name="Springer D."/>
            <person name="Dromer F."/>
            <person name="Young S.K."/>
            <person name="Zeng Q."/>
            <person name="Gargeya S."/>
            <person name="Fitzgerald M."/>
            <person name="Abouelleil A."/>
            <person name="Alvarado L."/>
            <person name="Berlin A.M."/>
            <person name="Chapman S.B."/>
            <person name="Dewar J."/>
            <person name="Goldberg J."/>
            <person name="Griggs A."/>
            <person name="Gujja S."/>
            <person name="Hansen M."/>
            <person name="Howarth C."/>
            <person name="Imamovic A."/>
            <person name="Larimer J."/>
            <person name="McCowan C."/>
            <person name="Murphy C."/>
            <person name="Pearson M."/>
            <person name="Priest M."/>
            <person name="Roberts A."/>
            <person name="Saif S."/>
            <person name="Shea T."/>
            <person name="Sykes S."/>
            <person name="Wortman J."/>
            <person name="Nusbaum C."/>
            <person name="Birren B."/>
        </authorList>
    </citation>
    <scope>NUCLEOTIDE SEQUENCE [LARGE SCALE GENOMIC DNA]</scope>
    <source>
        <strain evidence="2">CBS 10118</strain>
    </source>
</reference>
<sequence length="278" mass="30814">MASIISSIWPILSSYRPNAARDRQAQREKTPLRFGAFEATYIPPGYGLLGPRNDKHAQRLYNHIRTVAFWLDAAPVLADLGLPFRAGLDDIISLVPIYGDLLSGVLQLYQVWLCFIFGVPRSILGYMILNVLLDVIVGLVPLLGDFLDNLFKSNLRNLALLEKWLLEDARAQRRYHILLMPEGNEFIPKPKSSRFSTSWFGSSSKTAVDEERERERLTGRVKVTRRMGKDEGEKGPLNDNSTGAGASASATGDTTGTRRRTRRAGAGAGGDPVMDPLD</sequence>
<dbReference type="OrthoDB" id="2241241at2759"/>
<dbReference type="VEuPathDB" id="FungiDB:I302_07245"/>
<dbReference type="PANTHER" id="PTHR35519:SF2">
    <property type="entry name" value="PH DOMAIN PROTEIN"/>
    <property type="match status" value="1"/>
</dbReference>
<dbReference type="EMBL" id="CP144547">
    <property type="protein sequence ID" value="WVW86337.1"/>
    <property type="molecule type" value="Genomic_DNA"/>
</dbReference>
<organism evidence="2">
    <name type="scientific">Kwoniella bestiolae CBS 10118</name>
    <dbReference type="NCBI Taxonomy" id="1296100"/>
    <lineage>
        <taxon>Eukaryota</taxon>
        <taxon>Fungi</taxon>
        <taxon>Dikarya</taxon>
        <taxon>Basidiomycota</taxon>
        <taxon>Agaricomycotina</taxon>
        <taxon>Tremellomycetes</taxon>
        <taxon>Tremellales</taxon>
        <taxon>Cryptococcaceae</taxon>
        <taxon>Kwoniella</taxon>
    </lineage>
</organism>
<dbReference type="InterPro" id="IPR025187">
    <property type="entry name" value="DUF4112"/>
</dbReference>
<name>A0A1B9FVV8_9TREE</name>
<dbReference type="RefSeq" id="XP_019043968.1">
    <property type="nucleotide sequence ID" value="XM_019193845.1"/>
</dbReference>
<dbReference type="PANTHER" id="PTHR35519">
    <property type="entry name" value="MEMBRANE PROTEINS"/>
    <property type="match status" value="1"/>
</dbReference>
<dbReference type="EMBL" id="KI894024">
    <property type="protein sequence ID" value="OCF22898.1"/>
    <property type="molecule type" value="Genomic_DNA"/>
</dbReference>
<feature type="compositionally biased region" description="Low complexity" evidence="1">
    <location>
        <begin position="242"/>
        <end position="255"/>
    </location>
</feature>
<dbReference type="KEGG" id="kbi:30211644"/>
<dbReference type="AlphaFoldDB" id="A0A1B9FVV8"/>
<protein>
    <submittedName>
        <fullName evidence="2">Uncharacterized protein</fullName>
    </submittedName>
</protein>
<proteinExistence type="predicted"/>
<dbReference type="Pfam" id="PF13430">
    <property type="entry name" value="DUF4112"/>
    <property type="match status" value="1"/>
</dbReference>